<keyword evidence="10" id="KW-0378">Hydrolase</keyword>
<dbReference type="GO" id="GO:0005524">
    <property type="term" value="F:ATP binding"/>
    <property type="evidence" value="ECO:0007669"/>
    <property type="project" value="UniProtKB-KW"/>
</dbReference>
<keyword evidence="10" id="KW-0547">Nucleotide-binding</keyword>
<evidence type="ECO:0000313" key="11">
    <source>
        <dbReference type="Proteomes" id="UP000053235"/>
    </source>
</evidence>
<name>A0A0M7AQI6_9HYPH</name>
<dbReference type="RefSeq" id="WP_055673807.1">
    <property type="nucleotide sequence ID" value="NZ_CXWD01000027.1"/>
</dbReference>
<comment type="subcellular location">
    <subcellularLocation>
        <location evidence="1">Cell membrane</location>
        <topology evidence="1">Multi-pass membrane protein</topology>
    </subcellularLocation>
</comment>
<gene>
    <name evidence="10" type="primary">macB_1</name>
    <name evidence="10" type="ORF">LAX5112_04620</name>
</gene>
<dbReference type="EC" id="3.6.3.-" evidence="10"/>
<evidence type="ECO:0000256" key="5">
    <source>
        <dbReference type="ARBA" id="ARBA00023136"/>
    </source>
</evidence>
<feature type="domain" description="MacB-like periplasmic core" evidence="9">
    <location>
        <begin position="20"/>
        <end position="242"/>
    </location>
</feature>
<dbReference type="AlphaFoldDB" id="A0A0M7AQI6"/>
<keyword evidence="2" id="KW-1003">Cell membrane</keyword>
<dbReference type="GO" id="GO:0022857">
    <property type="term" value="F:transmembrane transporter activity"/>
    <property type="evidence" value="ECO:0007669"/>
    <property type="project" value="TreeGrafter"/>
</dbReference>
<evidence type="ECO:0000259" key="9">
    <source>
        <dbReference type="Pfam" id="PF12704"/>
    </source>
</evidence>
<feature type="domain" description="ABC3 transporter permease C-terminal" evidence="8">
    <location>
        <begin position="283"/>
        <end position="393"/>
    </location>
</feature>
<feature type="transmembrane region" description="Helical" evidence="7">
    <location>
        <begin position="21"/>
        <end position="40"/>
    </location>
</feature>
<keyword evidence="4 7" id="KW-1133">Transmembrane helix</keyword>
<evidence type="ECO:0000313" key="10">
    <source>
        <dbReference type="EMBL" id="CTQ76520.1"/>
    </source>
</evidence>
<feature type="transmembrane region" description="Helical" evidence="7">
    <location>
        <begin position="280"/>
        <end position="304"/>
    </location>
</feature>
<dbReference type="STRING" id="388408.LAX5112_04620"/>
<dbReference type="InterPro" id="IPR050250">
    <property type="entry name" value="Macrolide_Exporter_MacB"/>
</dbReference>
<dbReference type="GO" id="GO:0016787">
    <property type="term" value="F:hydrolase activity"/>
    <property type="evidence" value="ECO:0007669"/>
    <property type="project" value="UniProtKB-KW"/>
</dbReference>
<feature type="transmembrane region" description="Helical" evidence="7">
    <location>
        <begin position="325"/>
        <end position="355"/>
    </location>
</feature>
<keyword evidence="3 7" id="KW-0812">Transmembrane</keyword>
<evidence type="ECO:0000256" key="7">
    <source>
        <dbReference type="SAM" id="Phobius"/>
    </source>
</evidence>
<dbReference type="Proteomes" id="UP000053235">
    <property type="component" value="Unassembled WGS sequence"/>
</dbReference>
<dbReference type="PANTHER" id="PTHR30572:SF4">
    <property type="entry name" value="ABC TRANSPORTER PERMEASE YTRF"/>
    <property type="match status" value="1"/>
</dbReference>
<evidence type="ECO:0000259" key="8">
    <source>
        <dbReference type="Pfam" id="PF02687"/>
    </source>
</evidence>
<evidence type="ECO:0000256" key="3">
    <source>
        <dbReference type="ARBA" id="ARBA00022692"/>
    </source>
</evidence>
<accession>A0A0M7AQI6</accession>
<evidence type="ECO:0000256" key="6">
    <source>
        <dbReference type="ARBA" id="ARBA00038076"/>
    </source>
</evidence>
<reference evidence="11" key="1">
    <citation type="submission" date="2015-07" db="EMBL/GenBank/DDBJ databases">
        <authorList>
            <person name="Rodrigo-Torres Lidia"/>
            <person name="Arahal R.David."/>
        </authorList>
    </citation>
    <scope>NUCLEOTIDE SEQUENCE [LARGE SCALE GENOMIC DNA]</scope>
    <source>
        <strain evidence="11">CECT 5112</strain>
    </source>
</reference>
<organism evidence="10 11">
    <name type="scientific">Roseibium alexandrii</name>
    <dbReference type="NCBI Taxonomy" id="388408"/>
    <lineage>
        <taxon>Bacteria</taxon>
        <taxon>Pseudomonadati</taxon>
        <taxon>Pseudomonadota</taxon>
        <taxon>Alphaproteobacteria</taxon>
        <taxon>Hyphomicrobiales</taxon>
        <taxon>Stappiaceae</taxon>
        <taxon>Roseibium</taxon>
    </lineage>
</organism>
<dbReference type="GO" id="GO:0005886">
    <property type="term" value="C:plasma membrane"/>
    <property type="evidence" value="ECO:0007669"/>
    <property type="project" value="UniProtKB-SubCell"/>
</dbReference>
<evidence type="ECO:0000256" key="2">
    <source>
        <dbReference type="ARBA" id="ARBA00022475"/>
    </source>
</evidence>
<evidence type="ECO:0000256" key="1">
    <source>
        <dbReference type="ARBA" id="ARBA00004651"/>
    </source>
</evidence>
<dbReference type="PANTHER" id="PTHR30572">
    <property type="entry name" value="MEMBRANE COMPONENT OF TRANSPORTER-RELATED"/>
    <property type="match status" value="1"/>
</dbReference>
<evidence type="ECO:0000256" key="4">
    <source>
        <dbReference type="ARBA" id="ARBA00022989"/>
    </source>
</evidence>
<dbReference type="Pfam" id="PF12704">
    <property type="entry name" value="MacB_PCD"/>
    <property type="match status" value="1"/>
</dbReference>
<keyword evidence="11" id="KW-1185">Reference proteome</keyword>
<comment type="similarity">
    <text evidence="6">Belongs to the ABC-4 integral membrane protein family.</text>
</comment>
<dbReference type="Pfam" id="PF02687">
    <property type="entry name" value="FtsX"/>
    <property type="match status" value="1"/>
</dbReference>
<protein>
    <submittedName>
        <fullName evidence="10">Macrolide export ATP-binding/permease protein MacB</fullName>
        <ecNumber evidence="10">3.6.3.-</ecNumber>
    </submittedName>
</protein>
<dbReference type="OrthoDB" id="9802264at2"/>
<keyword evidence="5 7" id="KW-0472">Membrane</keyword>
<dbReference type="InterPro" id="IPR025857">
    <property type="entry name" value="MacB_PCD"/>
</dbReference>
<sequence>MLWDMTKLALKSIFRNALRSCLTVLGVVIGVASVIAMLTLGQGSSEQVIADVEKMGTNVIVVRPGQRGMGPRANSTAARPFDIKDVDALEEALPEIDVAAPISSLHGTIVAGNENHRAQITATDQRYLVASDWPLALGRNFNASETRSGRPVCILGQTVRQELFGTADPLDQPVRIKKMTCNVIGVLSEKGASSIGADQDDVVLVPLRTYQRRLTGKDDVSVIYMSVINGISTGQVIREVENLMRELRRIGPGDEDDFSVIDMKQVASMLTSITGVLTGLLSAVAAVSLLVGGIGIMNIMLVSVTERTREIGIRLAVGAQTHQVLMQFLIEAVALSLLGGLVGIALGLGLAAIGAHWIDIPFMPDPGVILLAFVFSAIVGATFGYYPARVAADLDPIEALRHE</sequence>
<keyword evidence="10" id="KW-0067">ATP-binding</keyword>
<feature type="transmembrane region" description="Helical" evidence="7">
    <location>
        <begin position="367"/>
        <end position="386"/>
    </location>
</feature>
<dbReference type="InterPro" id="IPR003838">
    <property type="entry name" value="ABC3_permease_C"/>
</dbReference>
<dbReference type="EMBL" id="CXWD01000027">
    <property type="protein sequence ID" value="CTQ76520.1"/>
    <property type="molecule type" value="Genomic_DNA"/>
</dbReference>
<proteinExistence type="inferred from homology"/>